<gene>
    <name evidence="3" type="ORF">PCANC_03223</name>
</gene>
<accession>A0A2N5T881</accession>
<evidence type="ECO:0000313" key="3">
    <source>
        <dbReference type="EMBL" id="PLW21701.1"/>
    </source>
</evidence>
<organism evidence="3 4">
    <name type="scientific">Puccinia coronata f. sp. avenae</name>
    <dbReference type="NCBI Taxonomy" id="200324"/>
    <lineage>
        <taxon>Eukaryota</taxon>
        <taxon>Fungi</taxon>
        <taxon>Dikarya</taxon>
        <taxon>Basidiomycota</taxon>
        <taxon>Pucciniomycotina</taxon>
        <taxon>Pucciniomycetes</taxon>
        <taxon>Pucciniales</taxon>
        <taxon>Pucciniaceae</taxon>
        <taxon>Puccinia</taxon>
    </lineage>
</organism>
<keyword evidence="4" id="KW-1185">Reference proteome</keyword>
<dbReference type="Proteomes" id="UP000235388">
    <property type="component" value="Unassembled WGS sequence"/>
</dbReference>
<feature type="transmembrane region" description="Helical" evidence="2">
    <location>
        <begin position="280"/>
        <end position="300"/>
    </location>
</feature>
<reference evidence="3 4" key="1">
    <citation type="submission" date="2017-11" db="EMBL/GenBank/DDBJ databases">
        <title>De novo assembly and phasing of dikaryotic genomes from two isolates of Puccinia coronata f. sp. avenae, the causal agent of oat crown rust.</title>
        <authorList>
            <person name="Miller M.E."/>
            <person name="Zhang Y."/>
            <person name="Omidvar V."/>
            <person name="Sperschneider J."/>
            <person name="Schwessinger B."/>
            <person name="Raley C."/>
            <person name="Palmer J.M."/>
            <person name="Garnica D."/>
            <person name="Upadhyaya N."/>
            <person name="Rathjen J."/>
            <person name="Taylor J.M."/>
            <person name="Park R.F."/>
            <person name="Dodds P.N."/>
            <person name="Hirsch C.D."/>
            <person name="Kianian S.F."/>
            <person name="Figueroa M."/>
        </authorList>
    </citation>
    <scope>NUCLEOTIDE SEQUENCE [LARGE SCALE GENOMIC DNA]</scope>
    <source>
        <strain evidence="3">12NC29</strain>
    </source>
</reference>
<dbReference type="EMBL" id="PGCJ01000781">
    <property type="protein sequence ID" value="PLW21701.1"/>
    <property type="molecule type" value="Genomic_DNA"/>
</dbReference>
<proteinExistence type="predicted"/>
<feature type="region of interest" description="Disordered" evidence="1">
    <location>
        <begin position="49"/>
        <end position="90"/>
    </location>
</feature>
<feature type="compositionally biased region" description="Polar residues" evidence="1">
    <location>
        <begin position="49"/>
        <end position="64"/>
    </location>
</feature>
<feature type="region of interest" description="Disordered" evidence="1">
    <location>
        <begin position="580"/>
        <end position="599"/>
    </location>
</feature>
<evidence type="ECO:0000256" key="2">
    <source>
        <dbReference type="SAM" id="Phobius"/>
    </source>
</evidence>
<comment type="caution">
    <text evidence="3">The sequence shown here is derived from an EMBL/GenBank/DDBJ whole genome shotgun (WGS) entry which is preliminary data.</text>
</comment>
<keyword evidence="2" id="KW-0812">Transmembrane</keyword>
<evidence type="ECO:0000256" key="1">
    <source>
        <dbReference type="SAM" id="MobiDB-lite"/>
    </source>
</evidence>
<keyword evidence="2" id="KW-0472">Membrane</keyword>
<protein>
    <submittedName>
        <fullName evidence="3">Uncharacterized protein</fullName>
    </submittedName>
</protein>
<dbReference type="OrthoDB" id="63533at2759"/>
<evidence type="ECO:0000313" key="4">
    <source>
        <dbReference type="Proteomes" id="UP000235388"/>
    </source>
</evidence>
<dbReference type="STRING" id="200324.A0A2N5T881"/>
<sequence>MSPPSPTTAVKLPDRTDLRLRQGRGQEHGANLSPTSAQHYFFNLTLANTSASPSQSPRTHSLSDITHRNPAVNDPWNHSREDLLTSSSDSTIHSAGPYELDSLYNRPGASSLFQHSTYVELSIRAINSDLISTTSVPIRKNKTHACHGSFMATHEADSQRKIGNFPAPLTDYDSSPSSPSESFLWSSSNSSPESCYSTNQLPSLELDDHIVSFASSCSHLHPDDVDACVGSHPLSKSQRQAQHEFHYGTVSGLHARKASKWNRKIQLEYTRQERRRIRQLVFFAASFMISTLFLFGIILINMNHFWPVSTEPTYTPTPIIESPERTALIIYRIIGNDLPPRHSPKQTLTNLRFLLEHESNFQDISRYINADDNPDYQGSQMSGYKMEVKKFFVLNRIANQTQLSLVENVLKSHGVKDENILVNPFDTDAYRVQPFNPLPDIGWNSGLYSTWGRDKEVEESVDIPLAIEEEISAQNLNSSNRSTNSDRWRALDLTYHLKNLYAMNNNGGRNFALEHARSIPEARWILPLDGNCFFTPASLYSLVTSLRDSDLQPDPPSHVIIPMSRLLDNEQAVAQNGPIKFNKSNRQGSLRPPTRDEPQIGFRFTSKEIYSPDMRYGRRSKLELLWRLGAIDRSRNLDKKTGDWEVKEQNIITSKSYGSIQRPAQALSVSSHHREANHSMQGRPDFIRAGWVLRMFSGDQSQEKHSEKSRSRRSVNRMKGIISFLENIDELIARDSSSCDNRELRDDCGFANWRLWSLNGEALEKMKLQYIKKDSSVSPGVDKLVQLSESLINYASSVLSKGAKDVVTSSHLPEVTNAIFVLALTAYFTDNEKCADLAASLVNAVFLQSPFPSTPNAFPVALNTQLQALRLQVDNDGVGYAFPIPRHERILPNWIQDTTIDYLPFNPFTFDPTLLLDGIRLLRNDWRTLNDRPQSKWLQQSLREKLPKRRLHELFTLQTSYLLLNDSITQQFFNASSNKIEWLHYAFKLSALASFTDDVRLLNRILSRSPVDQSLLSTKNSIVDSDSSNSALVFDQQVPTDFATLYRRFRSGFHNVKLQLSVDPPNLNLPSIDDDSSSHEALVQQLSYN</sequence>
<feature type="region of interest" description="Disordered" evidence="1">
    <location>
        <begin position="155"/>
        <end position="174"/>
    </location>
</feature>
<dbReference type="AlphaFoldDB" id="A0A2N5T881"/>
<keyword evidence="2" id="KW-1133">Transmembrane helix</keyword>
<name>A0A2N5T881_9BASI</name>